<reference evidence="16" key="1">
    <citation type="submission" date="2020-08" db="EMBL/GenBank/DDBJ databases">
        <title>Genome public.</title>
        <authorList>
            <person name="Liu C."/>
            <person name="Sun Q."/>
        </authorList>
    </citation>
    <scope>NUCLEOTIDE SEQUENCE</scope>
    <source>
        <strain evidence="16">NSJ-55</strain>
    </source>
</reference>
<dbReference type="GO" id="GO:0008531">
    <property type="term" value="F:riboflavin kinase activity"/>
    <property type="evidence" value="ECO:0007669"/>
    <property type="project" value="UniProtKB-UniRule"/>
</dbReference>
<comment type="pathway">
    <text evidence="2 14">Cofactor biosynthesis; FMN biosynthesis; FMN from riboflavin (ATP route): step 1/1.</text>
</comment>
<dbReference type="GO" id="GO:0006747">
    <property type="term" value="P:FAD biosynthetic process"/>
    <property type="evidence" value="ECO:0007669"/>
    <property type="project" value="UniProtKB-UniRule"/>
</dbReference>
<dbReference type="Proteomes" id="UP000652477">
    <property type="component" value="Unassembled WGS sequence"/>
</dbReference>
<dbReference type="SUPFAM" id="SSF52374">
    <property type="entry name" value="Nucleotidylyl transferase"/>
    <property type="match status" value="1"/>
</dbReference>
<dbReference type="GO" id="GO:0009231">
    <property type="term" value="P:riboflavin biosynthetic process"/>
    <property type="evidence" value="ECO:0007669"/>
    <property type="project" value="InterPro"/>
</dbReference>
<keyword evidence="3 14" id="KW-0285">Flavoprotein</keyword>
<dbReference type="InterPro" id="IPR002606">
    <property type="entry name" value="Riboflavin_kinase_bac"/>
</dbReference>
<dbReference type="EMBL" id="JACOPF010000002">
    <property type="protein sequence ID" value="MBC5689166.1"/>
    <property type="molecule type" value="Genomic_DNA"/>
</dbReference>
<dbReference type="SMART" id="SM00904">
    <property type="entry name" value="Flavokinase"/>
    <property type="match status" value="1"/>
</dbReference>
<evidence type="ECO:0000313" key="16">
    <source>
        <dbReference type="EMBL" id="MBC5689166.1"/>
    </source>
</evidence>
<protein>
    <recommendedName>
        <fullName evidence="14">Riboflavin biosynthesis protein</fullName>
    </recommendedName>
    <domain>
        <recommendedName>
            <fullName evidence="14">Riboflavin kinase</fullName>
            <ecNumber evidence="14">2.7.1.26</ecNumber>
        </recommendedName>
        <alternativeName>
            <fullName evidence="14">Flavokinase</fullName>
        </alternativeName>
    </domain>
    <domain>
        <recommendedName>
            <fullName evidence="14">FMN adenylyltransferase</fullName>
            <ecNumber evidence="14">2.7.7.2</ecNumber>
        </recommendedName>
        <alternativeName>
            <fullName evidence="14">FAD pyrophosphorylase</fullName>
        </alternativeName>
        <alternativeName>
            <fullName evidence="14">FAD synthase</fullName>
        </alternativeName>
    </domain>
</protein>
<dbReference type="PANTHER" id="PTHR22749:SF6">
    <property type="entry name" value="RIBOFLAVIN KINASE"/>
    <property type="match status" value="1"/>
</dbReference>
<keyword evidence="5 14" id="KW-0808">Transferase</keyword>
<keyword evidence="17" id="KW-1185">Reference proteome</keyword>
<dbReference type="InterPro" id="IPR014729">
    <property type="entry name" value="Rossmann-like_a/b/a_fold"/>
</dbReference>
<dbReference type="InterPro" id="IPR015865">
    <property type="entry name" value="Riboflavin_kinase_bac/euk"/>
</dbReference>
<evidence type="ECO:0000256" key="12">
    <source>
        <dbReference type="ARBA" id="ARBA00047880"/>
    </source>
</evidence>
<comment type="catalytic activity">
    <reaction evidence="13 14">
        <text>FMN + ATP + H(+) = FAD + diphosphate</text>
        <dbReference type="Rhea" id="RHEA:17237"/>
        <dbReference type="ChEBI" id="CHEBI:15378"/>
        <dbReference type="ChEBI" id="CHEBI:30616"/>
        <dbReference type="ChEBI" id="CHEBI:33019"/>
        <dbReference type="ChEBI" id="CHEBI:57692"/>
        <dbReference type="ChEBI" id="CHEBI:58210"/>
        <dbReference type="EC" id="2.7.7.2"/>
    </reaction>
</comment>
<evidence type="ECO:0000256" key="7">
    <source>
        <dbReference type="ARBA" id="ARBA00022741"/>
    </source>
</evidence>
<accession>A0A923LJK4</accession>
<evidence type="ECO:0000259" key="15">
    <source>
        <dbReference type="SMART" id="SM00904"/>
    </source>
</evidence>
<dbReference type="GO" id="GO:0003919">
    <property type="term" value="F:FMN adenylyltransferase activity"/>
    <property type="evidence" value="ECO:0007669"/>
    <property type="project" value="UniProtKB-UniRule"/>
</dbReference>
<evidence type="ECO:0000256" key="6">
    <source>
        <dbReference type="ARBA" id="ARBA00022695"/>
    </source>
</evidence>
<dbReference type="GO" id="GO:0005524">
    <property type="term" value="F:ATP binding"/>
    <property type="evidence" value="ECO:0007669"/>
    <property type="project" value="UniProtKB-UniRule"/>
</dbReference>
<dbReference type="InterPro" id="IPR023465">
    <property type="entry name" value="Riboflavin_kinase_dom_sf"/>
</dbReference>
<keyword evidence="7 14" id="KW-0547">Nucleotide-binding</keyword>
<dbReference type="Pfam" id="PF01687">
    <property type="entry name" value="Flavokinase"/>
    <property type="match status" value="1"/>
</dbReference>
<keyword evidence="11" id="KW-0511">Multifunctional enzyme</keyword>
<evidence type="ECO:0000256" key="2">
    <source>
        <dbReference type="ARBA" id="ARBA00005201"/>
    </source>
</evidence>
<organism evidence="16 17">
    <name type="scientific">Mediterraneibacter hominis</name>
    <dbReference type="NCBI Taxonomy" id="2763054"/>
    <lineage>
        <taxon>Bacteria</taxon>
        <taxon>Bacillati</taxon>
        <taxon>Bacillota</taxon>
        <taxon>Clostridia</taxon>
        <taxon>Lachnospirales</taxon>
        <taxon>Lachnospiraceae</taxon>
        <taxon>Mediterraneibacter</taxon>
    </lineage>
</organism>
<comment type="pathway">
    <text evidence="1 14">Cofactor biosynthesis; FAD biosynthesis; FAD from FMN: step 1/1.</text>
</comment>
<evidence type="ECO:0000256" key="3">
    <source>
        <dbReference type="ARBA" id="ARBA00022630"/>
    </source>
</evidence>
<dbReference type="Gene3D" id="3.40.50.620">
    <property type="entry name" value="HUPs"/>
    <property type="match status" value="1"/>
</dbReference>
<evidence type="ECO:0000256" key="9">
    <source>
        <dbReference type="ARBA" id="ARBA00022827"/>
    </source>
</evidence>
<dbReference type="Gene3D" id="2.40.30.30">
    <property type="entry name" value="Riboflavin kinase-like"/>
    <property type="match status" value="1"/>
</dbReference>
<evidence type="ECO:0000256" key="8">
    <source>
        <dbReference type="ARBA" id="ARBA00022777"/>
    </source>
</evidence>
<comment type="caution">
    <text evidence="16">The sequence shown here is derived from an EMBL/GenBank/DDBJ whole genome shotgun (WGS) entry which is preliminary data.</text>
</comment>
<evidence type="ECO:0000256" key="14">
    <source>
        <dbReference type="PIRNR" id="PIRNR004491"/>
    </source>
</evidence>
<keyword evidence="4 14" id="KW-0288">FMN</keyword>
<dbReference type="GO" id="GO:0009398">
    <property type="term" value="P:FMN biosynthetic process"/>
    <property type="evidence" value="ECO:0007669"/>
    <property type="project" value="UniProtKB-UniRule"/>
</dbReference>
<evidence type="ECO:0000256" key="1">
    <source>
        <dbReference type="ARBA" id="ARBA00004726"/>
    </source>
</evidence>
<dbReference type="PANTHER" id="PTHR22749">
    <property type="entry name" value="RIBOFLAVIN KINASE/FMN ADENYLYLTRANSFERASE"/>
    <property type="match status" value="1"/>
</dbReference>
<evidence type="ECO:0000256" key="5">
    <source>
        <dbReference type="ARBA" id="ARBA00022679"/>
    </source>
</evidence>
<sequence>MEVYKSIMKMNKTCVAFGEFDCIHKGHKAVVETVVRTAKDNSLKSVIVSIPEDGAVFTTEEEKEYLLKDADIDYLFTYTEKTEHFVEEIIIKKLGARIIVVGENHANLEQLKKTAAEYEVSVILVKDVKENDISIHKSLIKKAFEDCDYEKMTSLLGHPYIMLGEVVHGKALGRTVGMPTANLQVPDKKIKPLDGVYCTRIILDNELFLAMTNIGKRPSVDTYDYVTIEAFILDFSRDIYGKQLVLEVHKFIRGVIKFDNLEQVQAQVQKDITEVRNLLDKIS</sequence>
<dbReference type="Pfam" id="PF06574">
    <property type="entry name" value="FAD_syn"/>
    <property type="match status" value="1"/>
</dbReference>
<dbReference type="PIRSF" id="PIRSF004491">
    <property type="entry name" value="FAD_Synth"/>
    <property type="match status" value="1"/>
</dbReference>
<proteinExistence type="inferred from homology"/>
<dbReference type="SUPFAM" id="SSF82114">
    <property type="entry name" value="Riboflavin kinase-like"/>
    <property type="match status" value="1"/>
</dbReference>
<feature type="domain" description="Riboflavin kinase" evidence="15">
    <location>
        <begin position="155"/>
        <end position="280"/>
    </location>
</feature>
<dbReference type="AlphaFoldDB" id="A0A923LJK4"/>
<dbReference type="InterPro" id="IPR023468">
    <property type="entry name" value="Riboflavin_kinase"/>
</dbReference>
<evidence type="ECO:0000313" key="17">
    <source>
        <dbReference type="Proteomes" id="UP000652477"/>
    </source>
</evidence>
<comment type="catalytic activity">
    <reaction evidence="12 14">
        <text>riboflavin + ATP = FMN + ADP + H(+)</text>
        <dbReference type="Rhea" id="RHEA:14357"/>
        <dbReference type="ChEBI" id="CHEBI:15378"/>
        <dbReference type="ChEBI" id="CHEBI:30616"/>
        <dbReference type="ChEBI" id="CHEBI:57986"/>
        <dbReference type="ChEBI" id="CHEBI:58210"/>
        <dbReference type="ChEBI" id="CHEBI:456216"/>
        <dbReference type="EC" id="2.7.1.26"/>
    </reaction>
</comment>
<dbReference type="EC" id="2.7.7.2" evidence="14"/>
<name>A0A923LJK4_9FIRM</name>
<evidence type="ECO:0000256" key="10">
    <source>
        <dbReference type="ARBA" id="ARBA00022840"/>
    </source>
</evidence>
<keyword evidence="9 14" id="KW-0274">FAD</keyword>
<comment type="similarity">
    <text evidence="14">Belongs to the ribF family.</text>
</comment>
<dbReference type="EC" id="2.7.1.26" evidence="14"/>
<dbReference type="InterPro" id="IPR015864">
    <property type="entry name" value="FAD_synthase"/>
</dbReference>
<evidence type="ECO:0000256" key="11">
    <source>
        <dbReference type="ARBA" id="ARBA00023268"/>
    </source>
</evidence>
<keyword evidence="10 14" id="KW-0067">ATP-binding</keyword>
<evidence type="ECO:0000256" key="13">
    <source>
        <dbReference type="ARBA" id="ARBA00049494"/>
    </source>
</evidence>
<dbReference type="RefSeq" id="WP_186875843.1">
    <property type="nucleotide sequence ID" value="NZ_JACOPF010000002.1"/>
</dbReference>
<keyword evidence="6 14" id="KW-0548">Nucleotidyltransferase</keyword>
<evidence type="ECO:0000256" key="4">
    <source>
        <dbReference type="ARBA" id="ARBA00022643"/>
    </source>
</evidence>
<keyword evidence="8 14" id="KW-0418">Kinase</keyword>
<gene>
    <name evidence="16" type="ORF">H8S37_09575</name>
</gene>